<dbReference type="Pfam" id="PF03619">
    <property type="entry name" value="Solute_trans_a"/>
    <property type="match status" value="1"/>
</dbReference>
<evidence type="ECO:0000256" key="2">
    <source>
        <dbReference type="ARBA" id="ARBA00022692"/>
    </source>
</evidence>
<organism evidence="6">
    <name type="scientific">Pyrodinium bahamense</name>
    <dbReference type="NCBI Taxonomy" id="73915"/>
    <lineage>
        <taxon>Eukaryota</taxon>
        <taxon>Sar</taxon>
        <taxon>Alveolata</taxon>
        <taxon>Dinophyceae</taxon>
        <taxon>Gonyaulacales</taxon>
        <taxon>Pyrocystaceae</taxon>
        <taxon>Pyrodinium</taxon>
    </lineage>
</organism>
<evidence type="ECO:0000256" key="4">
    <source>
        <dbReference type="ARBA" id="ARBA00023136"/>
    </source>
</evidence>
<keyword evidence="4 5" id="KW-0472">Membrane</keyword>
<evidence type="ECO:0000256" key="1">
    <source>
        <dbReference type="ARBA" id="ARBA00004141"/>
    </source>
</evidence>
<protein>
    <submittedName>
        <fullName evidence="6">Uncharacterized protein</fullName>
    </submittedName>
</protein>
<dbReference type="PROSITE" id="PS51257">
    <property type="entry name" value="PROKAR_LIPOPROTEIN"/>
    <property type="match status" value="1"/>
</dbReference>
<dbReference type="PANTHER" id="PTHR23423">
    <property type="entry name" value="ORGANIC SOLUTE TRANSPORTER-RELATED"/>
    <property type="match status" value="1"/>
</dbReference>
<feature type="transmembrane region" description="Helical" evidence="5">
    <location>
        <begin position="88"/>
        <end position="112"/>
    </location>
</feature>
<evidence type="ECO:0000313" key="6">
    <source>
        <dbReference type="EMBL" id="CAD8346083.1"/>
    </source>
</evidence>
<keyword evidence="2 5" id="KW-0812">Transmembrane</keyword>
<dbReference type="InterPro" id="IPR005178">
    <property type="entry name" value="Ostalpha/TMEM184C"/>
</dbReference>
<dbReference type="GO" id="GO:0016020">
    <property type="term" value="C:membrane"/>
    <property type="evidence" value="ECO:0007669"/>
    <property type="project" value="UniProtKB-SubCell"/>
</dbReference>
<name>A0A7R9ZWP8_9DINO</name>
<reference evidence="6" key="1">
    <citation type="submission" date="2021-01" db="EMBL/GenBank/DDBJ databases">
        <authorList>
            <person name="Corre E."/>
            <person name="Pelletier E."/>
            <person name="Niang G."/>
            <person name="Scheremetjew M."/>
            <person name="Finn R."/>
            <person name="Kale V."/>
            <person name="Holt S."/>
            <person name="Cochrane G."/>
            <person name="Meng A."/>
            <person name="Brown T."/>
            <person name="Cohen L."/>
        </authorList>
    </citation>
    <scope>NUCLEOTIDE SEQUENCE</scope>
    <source>
        <strain evidence="6">Pbaha01</strain>
    </source>
</reference>
<evidence type="ECO:0000256" key="3">
    <source>
        <dbReference type="ARBA" id="ARBA00022989"/>
    </source>
</evidence>
<keyword evidence="3 5" id="KW-1133">Transmembrane helix</keyword>
<gene>
    <name evidence="6" type="ORF">PBAH0796_LOCUS1821</name>
</gene>
<sequence length="332" mass="35811">MAVLSERLFASPMDRRYLTVLCVCGLSALAACALGLRLAARHIRAGQRVTGTPAPSGRAAALARLVLGAPAFAALSFGSVILPEMAPVWHFLMVLVLSSTFAQMPDLLLSVVGGRVQLQLRLQERAAAGSLRDLSMYGHAPCCCLQPCFPPRPPRPADLIKLRFSILQLSLVQPVVGFYLLVVYQEALLGAGFVGMLEQQRVIFMIVKLISQLWCMSACKGLVELVSAFNQKAQAGQDLRAAKKLKYCQTFLLGMNIIPMLLQRPIAALWGDRALASGAQLSPPELQEFAHSIAVCIGSLLCVGTAERAFPVDASHYPELEDVLGPSDPFLT</sequence>
<evidence type="ECO:0000256" key="5">
    <source>
        <dbReference type="SAM" id="Phobius"/>
    </source>
</evidence>
<feature type="transmembrane region" description="Helical" evidence="5">
    <location>
        <begin position="61"/>
        <end position="82"/>
    </location>
</feature>
<comment type="subcellular location">
    <subcellularLocation>
        <location evidence="1">Membrane</location>
        <topology evidence="1">Multi-pass membrane protein</topology>
    </subcellularLocation>
</comment>
<feature type="transmembrane region" description="Helical" evidence="5">
    <location>
        <begin position="17"/>
        <end position="40"/>
    </location>
</feature>
<accession>A0A7R9ZWP8</accession>
<proteinExistence type="predicted"/>
<dbReference type="EMBL" id="HBEG01003125">
    <property type="protein sequence ID" value="CAD8346083.1"/>
    <property type="molecule type" value="Transcribed_RNA"/>
</dbReference>
<dbReference type="AlphaFoldDB" id="A0A7R9ZWP8"/>